<organism evidence="4 5">
    <name type="scientific">Pedobacter miscanthi</name>
    <dbReference type="NCBI Taxonomy" id="2259170"/>
    <lineage>
        <taxon>Bacteria</taxon>
        <taxon>Pseudomonadati</taxon>
        <taxon>Bacteroidota</taxon>
        <taxon>Sphingobacteriia</taxon>
        <taxon>Sphingobacteriales</taxon>
        <taxon>Sphingobacteriaceae</taxon>
        <taxon>Pedobacter</taxon>
    </lineage>
</organism>
<dbReference type="GO" id="GO:0003677">
    <property type="term" value="F:DNA binding"/>
    <property type="evidence" value="ECO:0007669"/>
    <property type="project" value="UniProtKB-KW"/>
</dbReference>
<protein>
    <submittedName>
        <fullName evidence="4">Recombinase</fullName>
    </submittedName>
</protein>
<dbReference type="PANTHER" id="PTHR30349:SF64">
    <property type="entry name" value="PROPHAGE INTEGRASE INTD-RELATED"/>
    <property type="match status" value="1"/>
</dbReference>
<accession>A0A366L2A9</accession>
<dbReference type="InterPro" id="IPR011010">
    <property type="entry name" value="DNA_brk_join_enz"/>
</dbReference>
<dbReference type="GO" id="GO:0006310">
    <property type="term" value="P:DNA recombination"/>
    <property type="evidence" value="ECO:0007669"/>
    <property type="project" value="UniProtKB-KW"/>
</dbReference>
<evidence type="ECO:0000259" key="3">
    <source>
        <dbReference type="Pfam" id="PF13102"/>
    </source>
</evidence>
<feature type="domain" description="Phage integrase SAM-like" evidence="3">
    <location>
        <begin position="99"/>
        <end position="219"/>
    </location>
</feature>
<dbReference type="Gene3D" id="1.10.150.130">
    <property type="match status" value="1"/>
</dbReference>
<sequence>MATLSAVVLKHQMKKDGTFNVKIRLTHKRQTRYLDTKQFVIKKQLDRNYNIKDMFAAKPIYDTIFKYRESLTNLNDRVDYYTCEQLLKYIQADGEKVEFISFGRKHIEKLNTEGRKGTVTNFRSAVNHLIDYFEREEVFIDEITSKMLKDYEVYLRKPRILNRVHRNGTKFQIKTAGLSDAGIAGAMRDLRGLFNVARDTFNDEDLGIIRISHYPFKKYKIKPAPETRKRNIDIETIKKIRDYKPRIEDGIESITRDLFMLSFYACGTNAVDIFHFRKENMYNGRLEYNRMKTKAKRRDRAFISIRITDEMKPILEKYIGKLHERFSSATGMNSALSQGFNKICQELEIPRISFYWGRHSFATIARNKCRKSKDDVALALNHVDETRKTTDIYIEKDWGILDEVQNAVISLLRDKPNLGYRPLSSDLVWGLNLPTCR</sequence>
<dbReference type="PANTHER" id="PTHR30349">
    <property type="entry name" value="PHAGE INTEGRASE-RELATED"/>
    <property type="match status" value="1"/>
</dbReference>
<comment type="caution">
    <text evidence="4">The sequence shown here is derived from an EMBL/GenBank/DDBJ whole genome shotgun (WGS) entry which is preliminary data.</text>
</comment>
<evidence type="ECO:0000256" key="1">
    <source>
        <dbReference type="ARBA" id="ARBA00023125"/>
    </source>
</evidence>
<proteinExistence type="predicted"/>
<evidence type="ECO:0000256" key="2">
    <source>
        <dbReference type="ARBA" id="ARBA00023172"/>
    </source>
</evidence>
<keyword evidence="2" id="KW-0233">DNA recombination</keyword>
<dbReference type="Pfam" id="PF13102">
    <property type="entry name" value="Phage_int_SAM_5"/>
    <property type="match status" value="1"/>
</dbReference>
<dbReference type="InterPro" id="IPR010998">
    <property type="entry name" value="Integrase_recombinase_N"/>
</dbReference>
<dbReference type="Gene3D" id="1.10.443.10">
    <property type="entry name" value="Intergrase catalytic core"/>
    <property type="match status" value="1"/>
</dbReference>
<name>A0A366L2A9_9SPHI</name>
<dbReference type="InterPro" id="IPR013762">
    <property type="entry name" value="Integrase-like_cat_sf"/>
</dbReference>
<dbReference type="GO" id="GO:0015074">
    <property type="term" value="P:DNA integration"/>
    <property type="evidence" value="ECO:0007669"/>
    <property type="project" value="InterPro"/>
</dbReference>
<dbReference type="Proteomes" id="UP000252081">
    <property type="component" value="Unassembled WGS sequence"/>
</dbReference>
<keyword evidence="1" id="KW-0238">DNA-binding</keyword>
<evidence type="ECO:0000313" key="4">
    <source>
        <dbReference type="EMBL" id="RBQ07920.1"/>
    </source>
</evidence>
<evidence type="ECO:0000313" key="5">
    <source>
        <dbReference type="Proteomes" id="UP000252081"/>
    </source>
</evidence>
<dbReference type="InterPro" id="IPR050090">
    <property type="entry name" value="Tyrosine_recombinase_XerCD"/>
</dbReference>
<dbReference type="InterPro" id="IPR025269">
    <property type="entry name" value="SAM-like_dom"/>
</dbReference>
<gene>
    <name evidence="4" type="ORF">DRW42_10000</name>
</gene>
<dbReference type="AlphaFoldDB" id="A0A366L2A9"/>
<dbReference type="EMBL" id="QNQU01000007">
    <property type="protein sequence ID" value="RBQ07920.1"/>
    <property type="molecule type" value="Genomic_DNA"/>
</dbReference>
<keyword evidence="5" id="KW-1185">Reference proteome</keyword>
<reference evidence="4 5" key="1">
    <citation type="submission" date="2018-07" db="EMBL/GenBank/DDBJ databases">
        <title>A draft genome of a endophytic bacteria, a new species of Pedobacter.</title>
        <authorList>
            <person name="Zhang Z.D."/>
            <person name="Chen Z.J."/>
        </authorList>
    </citation>
    <scope>NUCLEOTIDE SEQUENCE [LARGE SCALE GENOMIC DNA]</scope>
    <source>
        <strain evidence="4 5">RS10</strain>
    </source>
</reference>
<dbReference type="SUPFAM" id="SSF56349">
    <property type="entry name" value="DNA breaking-rejoining enzymes"/>
    <property type="match status" value="1"/>
</dbReference>